<feature type="domain" description="DUF1588" evidence="3">
    <location>
        <begin position="618"/>
        <end position="716"/>
    </location>
</feature>
<dbReference type="Pfam" id="PF07631">
    <property type="entry name" value="PSD4"/>
    <property type="match status" value="1"/>
</dbReference>
<dbReference type="InterPro" id="IPR031768">
    <property type="entry name" value="CBM60_xylan-bd"/>
</dbReference>
<protein>
    <recommendedName>
        <fullName evidence="9">Cytochrome c domain-containing protein</fullName>
    </recommendedName>
</protein>
<gene>
    <name evidence="7" type="ORF">Pan44_48600</name>
</gene>
<dbReference type="InterPro" id="IPR013042">
    <property type="entry name" value="DUF1592"/>
</dbReference>
<evidence type="ECO:0000259" key="6">
    <source>
        <dbReference type="Pfam" id="PF16841"/>
    </source>
</evidence>
<dbReference type="Pfam" id="PF07626">
    <property type="entry name" value="PSD3"/>
    <property type="match status" value="1"/>
</dbReference>
<evidence type="ECO:0008006" key="9">
    <source>
        <dbReference type="Google" id="ProtNLM"/>
    </source>
</evidence>
<evidence type="ECO:0000259" key="1">
    <source>
        <dbReference type="Pfam" id="PF07624"/>
    </source>
</evidence>
<dbReference type="RefSeq" id="WP_145034222.1">
    <property type="nucleotide sequence ID" value="NZ_CP036271.1"/>
</dbReference>
<evidence type="ECO:0000313" key="7">
    <source>
        <dbReference type="EMBL" id="QDT56800.1"/>
    </source>
</evidence>
<evidence type="ECO:0000259" key="5">
    <source>
        <dbReference type="Pfam" id="PF07637"/>
    </source>
</evidence>
<feature type="domain" description="DUF1587" evidence="2">
    <location>
        <begin position="173"/>
        <end position="236"/>
    </location>
</feature>
<sequence length="811" mass="90480">MSYRSMPNDVPRADSLCPTNDSFRHRATSASWRMAGSLAVLCGAAAIVALTGGPSDRLAAAAAPGPVAAGGTRPTFDVKGQILPLFEKYCVDCHSGTDPEAGLDLKLMLDGGIAKHRKTWEKAFALVRLENMPPADSEQPTKAERELLSRWMDDSLFYVDCKKPVDPGRVTVRRLNRAEYNNAIRDLMGIDFEPAKDFPLDDVGYGFDNIGDVLTVPPLLIEKYLDASEQVVSRAIVTPESLMVTRTIRGTEFINDKSREVGDGTRILTSNGELIVPVKVDFEGKYTATIAAYADKAGDDPAKMELRQDGKVLKEFEVRRRMNGPGFTCDVDLPAGESKLAVAFTNDFYDAEKKLDRNLYVQSLTLKGPVGAEEELKKRNAQVVRVTPDAKTSQDVAARVNLQSLMRRAFRRPVSSDEVGKYAKFVALATKKGQSFERGMQVALQAVLVSPDFLFRVENIRETDAYGRGILDDYSLASRMSFFLWASVPDDELMRAAGAEELRTERGLAKQVTRMLADKRSASLIKNFAEQWLALRKLRTEDVMPSKDQFPEFNEQLREDMIRETEMFFEEMIRSDRSILTLIDGKYTFINESLAKIYGIEGVKGNDFQRVELKDANRGGILTQPAILTLTSYPTRTSPVKRGQWVLETLLGDEPPEPPPVVPGLEETTKANPNLPMRAQLELHRADPGCKACHKVMDEIGFGMENFDAIGRWRVKDGPNEIDARAQLPSGEHFSGPGELVSILRAREDEFRHCMTEKLLTYALGRGIEYYDRCAIDAITKRLKENGSRFSALVLGIVQSEPFRMTRQADR</sequence>
<feature type="domain" description="DUF1595" evidence="5">
    <location>
        <begin position="398"/>
        <end position="458"/>
    </location>
</feature>
<dbReference type="Proteomes" id="UP000315700">
    <property type="component" value="Chromosome"/>
</dbReference>
<dbReference type="InterPro" id="IPR013036">
    <property type="entry name" value="DUF1587"/>
</dbReference>
<organism evidence="7 8">
    <name type="scientific">Caulifigura coniformis</name>
    <dbReference type="NCBI Taxonomy" id="2527983"/>
    <lineage>
        <taxon>Bacteria</taxon>
        <taxon>Pseudomonadati</taxon>
        <taxon>Planctomycetota</taxon>
        <taxon>Planctomycetia</taxon>
        <taxon>Planctomycetales</taxon>
        <taxon>Planctomycetaceae</taxon>
        <taxon>Caulifigura</taxon>
    </lineage>
</organism>
<dbReference type="Pfam" id="PF07637">
    <property type="entry name" value="PSD5"/>
    <property type="match status" value="1"/>
</dbReference>
<reference evidence="7 8" key="1">
    <citation type="submission" date="2019-02" db="EMBL/GenBank/DDBJ databases">
        <title>Deep-cultivation of Planctomycetes and their phenomic and genomic characterization uncovers novel biology.</title>
        <authorList>
            <person name="Wiegand S."/>
            <person name="Jogler M."/>
            <person name="Boedeker C."/>
            <person name="Pinto D."/>
            <person name="Vollmers J."/>
            <person name="Rivas-Marin E."/>
            <person name="Kohn T."/>
            <person name="Peeters S.H."/>
            <person name="Heuer A."/>
            <person name="Rast P."/>
            <person name="Oberbeckmann S."/>
            <person name="Bunk B."/>
            <person name="Jeske O."/>
            <person name="Meyerdierks A."/>
            <person name="Storesund J.E."/>
            <person name="Kallscheuer N."/>
            <person name="Luecker S."/>
            <person name="Lage O.M."/>
            <person name="Pohl T."/>
            <person name="Merkel B.J."/>
            <person name="Hornburger P."/>
            <person name="Mueller R.-W."/>
            <person name="Bruemmer F."/>
            <person name="Labrenz M."/>
            <person name="Spormann A.M."/>
            <person name="Op den Camp H."/>
            <person name="Overmann J."/>
            <person name="Amann R."/>
            <person name="Jetten M.S.M."/>
            <person name="Mascher T."/>
            <person name="Medema M.H."/>
            <person name="Devos D.P."/>
            <person name="Kaster A.-K."/>
            <person name="Ovreas L."/>
            <person name="Rohde M."/>
            <person name="Galperin M.Y."/>
            <person name="Jogler C."/>
        </authorList>
    </citation>
    <scope>NUCLEOTIDE SEQUENCE [LARGE SCALE GENOMIC DNA]</scope>
    <source>
        <strain evidence="7 8">Pan44</strain>
    </source>
</reference>
<dbReference type="InterPro" id="IPR011478">
    <property type="entry name" value="DUF1585"/>
</dbReference>
<dbReference type="OrthoDB" id="175242at2"/>
<feature type="domain" description="DUF1585" evidence="1">
    <location>
        <begin position="730"/>
        <end position="803"/>
    </location>
</feature>
<accession>A0A517SL06</accession>
<dbReference type="Pfam" id="PF07624">
    <property type="entry name" value="PSD2"/>
    <property type="match status" value="1"/>
</dbReference>
<name>A0A517SL06_9PLAN</name>
<dbReference type="EMBL" id="CP036271">
    <property type="protein sequence ID" value="QDT56800.1"/>
    <property type="molecule type" value="Genomic_DNA"/>
</dbReference>
<evidence type="ECO:0000259" key="3">
    <source>
        <dbReference type="Pfam" id="PF07627"/>
    </source>
</evidence>
<dbReference type="InterPro" id="IPR013039">
    <property type="entry name" value="DUF1588"/>
</dbReference>
<dbReference type="Pfam" id="PF07627">
    <property type="entry name" value="PSCyt3"/>
    <property type="match status" value="1"/>
</dbReference>
<evidence type="ECO:0000259" key="2">
    <source>
        <dbReference type="Pfam" id="PF07626"/>
    </source>
</evidence>
<dbReference type="InterPro" id="IPR013043">
    <property type="entry name" value="DUF1595"/>
</dbReference>
<feature type="domain" description="DUF1592" evidence="4">
    <location>
        <begin position="471"/>
        <end position="600"/>
    </location>
</feature>
<dbReference type="Gene3D" id="2.60.60.40">
    <property type="match status" value="1"/>
</dbReference>
<dbReference type="KEGG" id="ccos:Pan44_48600"/>
<dbReference type="InParanoid" id="A0A517SL06"/>
<dbReference type="Pfam" id="PF16841">
    <property type="entry name" value="CBM60"/>
    <property type="match status" value="1"/>
</dbReference>
<evidence type="ECO:0000259" key="4">
    <source>
        <dbReference type="Pfam" id="PF07631"/>
    </source>
</evidence>
<evidence type="ECO:0000313" key="8">
    <source>
        <dbReference type="Proteomes" id="UP000315700"/>
    </source>
</evidence>
<dbReference type="AlphaFoldDB" id="A0A517SL06"/>
<keyword evidence="8" id="KW-1185">Reference proteome</keyword>
<proteinExistence type="predicted"/>
<feature type="domain" description="Carbohydrate binding module xylan-binding" evidence="6">
    <location>
        <begin position="289"/>
        <end position="375"/>
    </location>
</feature>